<evidence type="ECO:0000256" key="8">
    <source>
        <dbReference type="SAM" id="Phobius"/>
    </source>
</evidence>
<keyword evidence="10" id="KW-1185">Reference proteome</keyword>
<proteinExistence type="inferred from homology"/>
<keyword evidence="4 8" id="KW-0812">Transmembrane</keyword>
<dbReference type="GO" id="GO:0016471">
    <property type="term" value="C:vacuolar proton-transporting V-type ATPase complex"/>
    <property type="evidence" value="ECO:0007669"/>
    <property type="project" value="TreeGrafter"/>
</dbReference>
<dbReference type="STRING" id="1528.SAMN04488579_102291"/>
<dbReference type="GO" id="GO:0007035">
    <property type="term" value="P:vacuolar acidification"/>
    <property type="evidence" value="ECO:0007669"/>
    <property type="project" value="TreeGrafter"/>
</dbReference>
<feature type="transmembrane region" description="Helical" evidence="8">
    <location>
        <begin position="557"/>
        <end position="583"/>
    </location>
</feature>
<evidence type="ECO:0000256" key="6">
    <source>
        <dbReference type="ARBA" id="ARBA00023065"/>
    </source>
</evidence>
<dbReference type="InterPro" id="IPR002490">
    <property type="entry name" value="V-ATPase_116kDa_su"/>
</dbReference>
<accession>A0A1H3C0X1</accession>
<dbReference type="AlphaFoldDB" id="A0A1H3C0X1"/>
<feature type="transmembrane region" description="Helical" evidence="8">
    <location>
        <begin position="345"/>
        <end position="371"/>
    </location>
</feature>
<dbReference type="EMBL" id="FNOU01000002">
    <property type="protein sequence ID" value="SDX47736.1"/>
    <property type="molecule type" value="Genomic_DNA"/>
</dbReference>
<dbReference type="PANTHER" id="PTHR11629">
    <property type="entry name" value="VACUOLAR PROTON ATPASES"/>
    <property type="match status" value="1"/>
</dbReference>
<name>A0A1H3C0X1_EUBBA</name>
<dbReference type="GO" id="GO:0033179">
    <property type="term" value="C:proton-transporting V-type ATPase, V0 domain"/>
    <property type="evidence" value="ECO:0007669"/>
    <property type="project" value="InterPro"/>
</dbReference>
<dbReference type="GO" id="GO:0051117">
    <property type="term" value="F:ATPase binding"/>
    <property type="evidence" value="ECO:0007669"/>
    <property type="project" value="TreeGrafter"/>
</dbReference>
<feature type="transmembrane region" description="Helical" evidence="8">
    <location>
        <begin position="531"/>
        <end position="551"/>
    </location>
</feature>
<dbReference type="Pfam" id="PF01496">
    <property type="entry name" value="V_ATPase_I"/>
    <property type="match status" value="2"/>
</dbReference>
<keyword evidence="6" id="KW-0406">Ion transport</keyword>
<feature type="transmembrane region" description="Helical" evidence="8">
    <location>
        <begin position="422"/>
        <end position="445"/>
    </location>
</feature>
<reference evidence="10" key="1">
    <citation type="submission" date="2016-10" db="EMBL/GenBank/DDBJ databases">
        <authorList>
            <person name="Varghese N."/>
            <person name="Submissions S."/>
        </authorList>
    </citation>
    <scope>NUCLEOTIDE SEQUENCE [LARGE SCALE GENOMIC DNA]</scope>
    <source>
        <strain evidence="10">VPI 5359</strain>
    </source>
</reference>
<evidence type="ECO:0000256" key="2">
    <source>
        <dbReference type="ARBA" id="ARBA00009904"/>
    </source>
</evidence>
<dbReference type="RefSeq" id="WP_090243146.1">
    <property type="nucleotide sequence ID" value="NZ_FNOU01000002.1"/>
</dbReference>
<evidence type="ECO:0000256" key="5">
    <source>
        <dbReference type="ARBA" id="ARBA00022989"/>
    </source>
</evidence>
<evidence type="ECO:0000256" key="1">
    <source>
        <dbReference type="ARBA" id="ARBA00004141"/>
    </source>
</evidence>
<keyword evidence="5 8" id="KW-1133">Transmembrane helix</keyword>
<gene>
    <name evidence="9" type="ORF">SAMN04488579_102291</name>
</gene>
<dbReference type="Proteomes" id="UP000199652">
    <property type="component" value="Unassembled WGS sequence"/>
</dbReference>
<keyword evidence="7 8" id="KW-0472">Membrane</keyword>
<evidence type="ECO:0000313" key="9">
    <source>
        <dbReference type="EMBL" id="SDX47736.1"/>
    </source>
</evidence>
<protein>
    <submittedName>
        <fullName evidence="9">V/A-type H+-transporting ATPase subunit I</fullName>
    </submittedName>
</protein>
<feature type="transmembrane region" description="Helical" evidence="8">
    <location>
        <begin position="383"/>
        <end position="402"/>
    </location>
</feature>
<keyword evidence="3" id="KW-0813">Transport</keyword>
<evidence type="ECO:0000256" key="4">
    <source>
        <dbReference type="ARBA" id="ARBA00022692"/>
    </source>
</evidence>
<comment type="similarity">
    <text evidence="2">Belongs to the V-ATPase 116 kDa subunit family.</text>
</comment>
<evidence type="ECO:0000256" key="7">
    <source>
        <dbReference type="ARBA" id="ARBA00023136"/>
    </source>
</evidence>
<organism evidence="9 10">
    <name type="scientific">Eubacterium barkeri</name>
    <name type="common">Clostridium barkeri</name>
    <dbReference type="NCBI Taxonomy" id="1528"/>
    <lineage>
        <taxon>Bacteria</taxon>
        <taxon>Bacillati</taxon>
        <taxon>Bacillota</taxon>
        <taxon>Clostridia</taxon>
        <taxon>Eubacteriales</taxon>
        <taxon>Eubacteriaceae</taxon>
        <taxon>Eubacterium</taxon>
    </lineage>
</organism>
<dbReference type="PANTHER" id="PTHR11629:SF63">
    <property type="entry name" value="V-TYPE PROTON ATPASE SUBUNIT A"/>
    <property type="match status" value="1"/>
</dbReference>
<dbReference type="OrthoDB" id="9803814at2"/>
<dbReference type="GO" id="GO:0046961">
    <property type="term" value="F:proton-transporting ATPase activity, rotational mechanism"/>
    <property type="evidence" value="ECO:0007669"/>
    <property type="project" value="InterPro"/>
</dbReference>
<feature type="transmembrane region" description="Helical" evidence="8">
    <location>
        <begin position="481"/>
        <end position="498"/>
    </location>
</feature>
<evidence type="ECO:0000313" key="10">
    <source>
        <dbReference type="Proteomes" id="UP000199652"/>
    </source>
</evidence>
<evidence type="ECO:0000256" key="3">
    <source>
        <dbReference type="ARBA" id="ARBA00022448"/>
    </source>
</evidence>
<sequence length="625" mass="69101">MIVPMKKARLIALKENKESLLKSLQRTGEFMVIEPDDTEQVGGDNDASDLKAQQSKAMLAFLEKYREKSKFFEERPNVDYQTFFSQNSQGVDLAAQLEVLNTQMGELHGKIAALKAQNTQLLPWLNLPIPVEKLAGTASVAFHTGYVPLPVLEEAVRLVEDAGGDFIRMDVAQEGLASLITLYRKDEADTLDALKAMGFVEGSPPRVVGLTKAVYDGNDDAIKVAEEEIAGIDDKVRRLFPEREKLELLSAQYDAQSERKQVKGSETLETIQIMAWVRSDKLEVVKKAVESVTEFYDLSYTDPGDDEEPPTVTKNSHFLSQFETITDMFSLPKPGTIDPAPIAGLWYWIIFGMMMGDVGYGVVMAVLFYAFKKIKKPQGDFGRLINVLFYGSFPTIIFGILFGSYFGETWNPILFAPLDNPINMLIVTLIVGVLHIFSGMGIKIAEEVKAGRWLDAIFDQVSWMVLIVGLGFMFLEPLKTVGMWMAIGGAVVILCTAGREKPGIVGKITGGLLGLYDISSYMSDILSYSRILALSLATGVIGMVMNLLAGMVSGSVIGFIFAILIYLVGHSFNLAMSLLSAYVHDSRLQYIEFFNKFYEGGGYAFKPLSIQSKYIDVIDGENSES</sequence>
<comment type="subcellular location">
    <subcellularLocation>
        <location evidence="1">Membrane</location>
        <topology evidence="1">Multi-pass membrane protein</topology>
    </subcellularLocation>
</comment>
<feature type="transmembrane region" description="Helical" evidence="8">
    <location>
        <begin position="457"/>
        <end position="475"/>
    </location>
</feature>